<keyword evidence="6 11" id="KW-0732">Signal</keyword>
<dbReference type="EMBL" id="NKXS01004423">
    <property type="protein sequence ID" value="PIN06428.1"/>
    <property type="molecule type" value="Genomic_DNA"/>
</dbReference>
<feature type="chain" id="PRO_5013795788" evidence="11">
    <location>
        <begin position="24"/>
        <end position="659"/>
    </location>
</feature>
<dbReference type="PANTHER" id="PTHR48063:SF101">
    <property type="entry name" value="LRR RECEPTOR-LIKE SERINE_THREONINE-PROTEIN KINASE FLS2"/>
    <property type="match status" value="1"/>
</dbReference>
<keyword evidence="4" id="KW-0433">Leucine-rich repeat</keyword>
<keyword evidence="7" id="KW-0677">Repeat</keyword>
<evidence type="ECO:0000256" key="5">
    <source>
        <dbReference type="ARBA" id="ARBA00022692"/>
    </source>
</evidence>
<evidence type="ECO:0000256" key="6">
    <source>
        <dbReference type="ARBA" id="ARBA00022729"/>
    </source>
</evidence>
<dbReference type="InterPro" id="IPR001611">
    <property type="entry name" value="Leu-rich_rpt"/>
</dbReference>
<protein>
    <submittedName>
        <fullName evidence="14">Leucine-rich repeat protein</fullName>
    </submittedName>
</protein>
<dbReference type="SMART" id="SM00369">
    <property type="entry name" value="LRR_TYP"/>
    <property type="match status" value="9"/>
</dbReference>
<gene>
    <name evidence="14" type="ORF">CDL12_21019</name>
</gene>
<comment type="similarity">
    <text evidence="2">Belongs to the RLP family.</text>
</comment>
<evidence type="ECO:0000256" key="8">
    <source>
        <dbReference type="ARBA" id="ARBA00022989"/>
    </source>
</evidence>
<keyword evidence="10" id="KW-0325">Glycoprotein</keyword>
<dbReference type="InterPro" id="IPR055414">
    <property type="entry name" value="LRR_R13L4/SHOC2-like"/>
</dbReference>
<evidence type="ECO:0000256" key="3">
    <source>
        <dbReference type="ARBA" id="ARBA00022475"/>
    </source>
</evidence>
<evidence type="ECO:0000256" key="7">
    <source>
        <dbReference type="ARBA" id="ARBA00022737"/>
    </source>
</evidence>
<evidence type="ECO:0000256" key="9">
    <source>
        <dbReference type="ARBA" id="ARBA00023136"/>
    </source>
</evidence>
<feature type="domain" description="Disease resistance R13L4/SHOC-2-like LRR" evidence="13">
    <location>
        <begin position="103"/>
        <end position="353"/>
    </location>
</feature>
<dbReference type="InterPro" id="IPR032675">
    <property type="entry name" value="LRR_dom_sf"/>
</dbReference>
<dbReference type="PANTHER" id="PTHR48063">
    <property type="entry name" value="LRR RECEPTOR-LIKE KINASE"/>
    <property type="match status" value="1"/>
</dbReference>
<evidence type="ECO:0000256" key="1">
    <source>
        <dbReference type="ARBA" id="ARBA00004251"/>
    </source>
</evidence>
<dbReference type="AlphaFoldDB" id="A0A2G9GME0"/>
<dbReference type="Gene3D" id="3.80.10.10">
    <property type="entry name" value="Ribonuclease Inhibitor"/>
    <property type="match status" value="4"/>
</dbReference>
<name>A0A2G9GME0_9LAMI</name>
<dbReference type="GO" id="GO:0006952">
    <property type="term" value="P:defense response"/>
    <property type="evidence" value="ECO:0007669"/>
    <property type="project" value="UniProtKB-ARBA"/>
</dbReference>
<dbReference type="STRING" id="429701.A0A2G9GME0"/>
<evidence type="ECO:0000313" key="15">
    <source>
        <dbReference type="Proteomes" id="UP000231279"/>
    </source>
</evidence>
<evidence type="ECO:0000259" key="12">
    <source>
        <dbReference type="Pfam" id="PF08263"/>
    </source>
</evidence>
<dbReference type="Proteomes" id="UP000231279">
    <property type="component" value="Unassembled WGS sequence"/>
</dbReference>
<evidence type="ECO:0000313" key="14">
    <source>
        <dbReference type="EMBL" id="PIN06428.1"/>
    </source>
</evidence>
<dbReference type="SMART" id="SM00365">
    <property type="entry name" value="LRR_SD22"/>
    <property type="match status" value="6"/>
</dbReference>
<dbReference type="GO" id="GO:0051707">
    <property type="term" value="P:response to other organism"/>
    <property type="evidence" value="ECO:0007669"/>
    <property type="project" value="UniProtKB-ARBA"/>
</dbReference>
<evidence type="ECO:0000256" key="11">
    <source>
        <dbReference type="SAM" id="SignalP"/>
    </source>
</evidence>
<dbReference type="Pfam" id="PF00560">
    <property type="entry name" value="LRR_1"/>
    <property type="match status" value="1"/>
</dbReference>
<dbReference type="OrthoDB" id="1600340at2759"/>
<keyword evidence="15" id="KW-1185">Reference proteome</keyword>
<reference evidence="15" key="1">
    <citation type="journal article" date="2018" name="Gigascience">
        <title>Genome assembly of the Pink Ipe (Handroanthus impetiginosus, Bignoniaceae), a highly valued, ecologically keystone Neotropical timber forest tree.</title>
        <authorList>
            <person name="Silva-Junior O.B."/>
            <person name="Grattapaglia D."/>
            <person name="Novaes E."/>
            <person name="Collevatti R.G."/>
        </authorList>
    </citation>
    <scope>NUCLEOTIDE SEQUENCE [LARGE SCALE GENOMIC DNA]</scope>
    <source>
        <strain evidence="15">cv. UFG-1</strain>
    </source>
</reference>
<dbReference type="InterPro" id="IPR046956">
    <property type="entry name" value="RLP23-like"/>
</dbReference>
<keyword evidence="5" id="KW-0812">Transmembrane</keyword>
<dbReference type="Pfam" id="PF23598">
    <property type="entry name" value="LRR_14"/>
    <property type="match status" value="1"/>
</dbReference>
<comment type="caution">
    <text evidence="14">The sequence shown here is derived from an EMBL/GenBank/DDBJ whole genome shotgun (WGS) entry which is preliminary data.</text>
</comment>
<dbReference type="SUPFAM" id="SSF52058">
    <property type="entry name" value="L domain-like"/>
    <property type="match status" value="2"/>
</dbReference>
<organism evidence="14 15">
    <name type="scientific">Handroanthus impetiginosus</name>
    <dbReference type="NCBI Taxonomy" id="429701"/>
    <lineage>
        <taxon>Eukaryota</taxon>
        <taxon>Viridiplantae</taxon>
        <taxon>Streptophyta</taxon>
        <taxon>Embryophyta</taxon>
        <taxon>Tracheophyta</taxon>
        <taxon>Spermatophyta</taxon>
        <taxon>Magnoliopsida</taxon>
        <taxon>eudicotyledons</taxon>
        <taxon>Gunneridae</taxon>
        <taxon>Pentapetalae</taxon>
        <taxon>asterids</taxon>
        <taxon>lamiids</taxon>
        <taxon>Lamiales</taxon>
        <taxon>Bignoniaceae</taxon>
        <taxon>Crescentiina</taxon>
        <taxon>Tabebuia alliance</taxon>
        <taxon>Handroanthus</taxon>
    </lineage>
</organism>
<keyword evidence="9" id="KW-0472">Membrane</keyword>
<evidence type="ECO:0000259" key="13">
    <source>
        <dbReference type="Pfam" id="PF23598"/>
    </source>
</evidence>
<dbReference type="Pfam" id="PF08263">
    <property type="entry name" value="LRRNT_2"/>
    <property type="match status" value="1"/>
</dbReference>
<feature type="signal peptide" evidence="11">
    <location>
        <begin position="1"/>
        <end position="23"/>
    </location>
</feature>
<feature type="domain" description="Leucine-rich repeat-containing N-terminal plant-type" evidence="12">
    <location>
        <begin position="40"/>
        <end position="80"/>
    </location>
</feature>
<evidence type="ECO:0000256" key="10">
    <source>
        <dbReference type="ARBA" id="ARBA00023180"/>
    </source>
</evidence>
<comment type="subcellular location">
    <subcellularLocation>
        <location evidence="1">Cell membrane</location>
        <topology evidence="1">Single-pass type I membrane protein</topology>
    </subcellularLocation>
</comment>
<sequence length="659" mass="74918">MIYYKGLTVILLLLFLFVLVSHCHEYDSVFASGELRCKAKEREALLRFKKGLIDEQDILSSWGSEEDKKECCKWKGIKCSKKTGHIVGLDLHSDFSNTSFRGNISHELLELSYLNHLDLSHNDFGNEEIPKFVGSLQRLQYLNLRDSKFYGIVPHQLGTLTNLRTLDLGFNNLVLKNFSWLSHLSSLSILDLSNFYLQDANLFQYIVKLPSMTDLHLSHCQIPTYFFVNSSSRTLSYIDLSYSGLTSSPFNWLFNMSTNLRSIDLSGNQLTNESLKILKLDSNMLSGFFPENFGQFSKLEHLDLSLNQITGSLPDLSAFVSLKELLLSHNKLQTLFARPWHLPTLEILDVASNSLEGTISEAINSLDFGPWRLQYLNLKDSSFREVFPYQLGKLTNLRTLDLGLNNLNSFSLSLSLSLSLSSLFDSNFAGVVPHQLGNLTNLKTLDLGFNNLVLKNLNFFSHFSSLSLLGLGGFDFRYTNILEDIFKLPSLIELHLSECHIPTYFFVNFSSTTPSILGLSYTNLTSSSFHWLLNMSTNLRSMDLSGNYFSVIPDAFERFTLLEYINLSYNRLSGGIPKFFGNLRHLQTLILSRNSLSEPLSELFCKLSMGANESLEVLVLYKNQFNGPFLDNFGQFFRLEHLDLFTTRKCGISDGQIRL</sequence>
<evidence type="ECO:0000256" key="4">
    <source>
        <dbReference type="ARBA" id="ARBA00022614"/>
    </source>
</evidence>
<accession>A0A2G9GME0</accession>
<dbReference type="Pfam" id="PF13855">
    <property type="entry name" value="LRR_8"/>
    <property type="match status" value="1"/>
</dbReference>
<proteinExistence type="inferred from homology"/>
<evidence type="ECO:0000256" key="2">
    <source>
        <dbReference type="ARBA" id="ARBA00009592"/>
    </source>
</evidence>
<dbReference type="InterPro" id="IPR013210">
    <property type="entry name" value="LRR_N_plant-typ"/>
</dbReference>
<dbReference type="PROSITE" id="PS51450">
    <property type="entry name" value="LRR"/>
    <property type="match status" value="3"/>
</dbReference>
<keyword evidence="3" id="KW-1003">Cell membrane</keyword>
<keyword evidence="8" id="KW-1133">Transmembrane helix</keyword>
<dbReference type="GO" id="GO:0005886">
    <property type="term" value="C:plasma membrane"/>
    <property type="evidence" value="ECO:0007669"/>
    <property type="project" value="UniProtKB-SubCell"/>
</dbReference>
<dbReference type="InterPro" id="IPR003591">
    <property type="entry name" value="Leu-rich_rpt_typical-subtyp"/>
</dbReference>